<name>A0A315XYI7_RUMFL</name>
<proteinExistence type="predicted"/>
<reference evidence="1 2" key="1">
    <citation type="submission" date="2018-05" db="EMBL/GenBank/DDBJ databases">
        <title>The Hungate 1000. A catalogue of reference genomes from the rumen microbiome.</title>
        <authorList>
            <person name="Kelly W."/>
        </authorList>
    </citation>
    <scope>NUCLEOTIDE SEQUENCE [LARGE SCALE GENOMIC DNA]</scope>
    <source>
        <strain evidence="1 2">SAb67</strain>
    </source>
</reference>
<gene>
    <name evidence="1" type="ORF">IE37_01946</name>
</gene>
<evidence type="ECO:0000313" key="2">
    <source>
        <dbReference type="Proteomes" id="UP000245720"/>
    </source>
</evidence>
<dbReference type="EMBL" id="QGDI01000007">
    <property type="protein sequence ID" value="PWJ12256.1"/>
    <property type="molecule type" value="Genomic_DNA"/>
</dbReference>
<protein>
    <submittedName>
        <fullName evidence="1">Uncharacterized protein</fullName>
    </submittedName>
</protein>
<dbReference type="Proteomes" id="UP000245720">
    <property type="component" value="Unassembled WGS sequence"/>
</dbReference>
<sequence>MMKPSEIMEKIPKLPISNFKYSDAQVILRLVTIIAACHLSGKINRVLKRIQKMEHPNDFIDLLK</sequence>
<organism evidence="1 2">
    <name type="scientific">Ruminococcus flavefaciens</name>
    <dbReference type="NCBI Taxonomy" id="1265"/>
    <lineage>
        <taxon>Bacteria</taxon>
        <taxon>Bacillati</taxon>
        <taxon>Bacillota</taxon>
        <taxon>Clostridia</taxon>
        <taxon>Eubacteriales</taxon>
        <taxon>Oscillospiraceae</taxon>
        <taxon>Ruminococcus</taxon>
    </lineage>
</organism>
<accession>A0A315XYI7</accession>
<dbReference type="AlphaFoldDB" id="A0A315XYI7"/>
<comment type="caution">
    <text evidence="1">The sequence shown here is derived from an EMBL/GenBank/DDBJ whole genome shotgun (WGS) entry which is preliminary data.</text>
</comment>
<dbReference type="OrthoDB" id="1824860at2"/>
<evidence type="ECO:0000313" key="1">
    <source>
        <dbReference type="EMBL" id="PWJ12256.1"/>
    </source>
</evidence>
<dbReference type="RefSeq" id="WP_109726715.1">
    <property type="nucleotide sequence ID" value="NZ_CAMOTJ010000003.1"/>
</dbReference>